<feature type="domain" description="Kazal-like" evidence="2">
    <location>
        <begin position="71"/>
        <end position="150"/>
    </location>
</feature>
<dbReference type="Gene3D" id="3.30.60.30">
    <property type="match status" value="1"/>
</dbReference>
<evidence type="ECO:0000259" key="2">
    <source>
        <dbReference type="PROSITE" id="PS51465"/>
    </source>
</evidence>
<evidence type="ECO:0000313" key="3">
    <source>
        <dbReference type="EMBL" id="KAK3908327.1"/>
    </source>
</evidence>
<dbReference type="InterPro" id="IPR036058">
    <property type="entry name" value="Kazal_dom_sf"/>
</dbReference>
<sequence>MTTEVQLDGGRETKIYKITSPSRQAHAEAQAGGAAERAVAVLLQTLTLQDRLLHSMTAAMLAPLLTLALLPLALAACPCPPAPAAAEVCGSDHKTYPSACDLDCTAPPGQCAPPPPRRLKGTSTGQLCVTRRHARAPPGVAAAHPGPCRPADAALGRPTNATLLLSGRRGRRSATEEREKYWECGRERQCDSVTCSECGERDWACAVMCEINCRCGCVGVQSRGLDWDRYSECRRGRECWDQVQACRRRCSTEECRDGCRMHHERCLCGCAQQAEGTTTPRPASRQQPRQPRQQHNRPC</sequence>
<dbReference type="SUPFAM" id="SSF100895">
    <property type="entry name" value="Kazal-type serine protease inhibitors"/>
    <property type="match status" value="1"/>
</dbReference>
<feature type="region of interest" description="Disordered" evidence="1">
    <location>
        <begin position="275"/>
        <end position="299"/>
    </location>
</feature>
<dbReference type="InterPro" id="IPR002350">
    <property type="entry name" value="Kazal_dom"/>
</dbReference>
<dbReference type="Proteomes" id="UP001219518">
    <property type="component" value="Unassembled WGS sequence"/>
</dbReference>
<accession>A0AAE1GSV4</accession>
<evidence type="ECO:0000313" key="4">
    <source>
        <dbReference type="Proteomes" id="UP001219518"/>
    </source>
</evidence>
<evidence type="ECO:0000256" key="1">
    <source>
        <dbReference type="SAM" id="MobiDB-lite"/>
    </source>
</evidence>
<reference evidence="3" key="2">
    <citation type="journal article" date="2023" name="BMC Genomics">
        <title>Pest status, molecular evolution, and epigenetic factors derived from the genome assembly of Frankliniella fusca, a thysanopteran phytovirus vector.</title>
        <authorList>
            <person name="Catto M.A."/>
            <person name="Labadie P.E."/>
            <person name="Jacobson A.L."/>
            <person name="Kennedy G.G."/>
            <person name="Srinivasan R."/>
            <person name="Hunt B.G."/>
        </authorList>
    </citation>
    <scope>NUCLEOTIDE SEQUENCE</scope>
    <source>
        <strain evidence="3">PL_HMW_Pooled</strain>
    </source>
</reference>
<proteinExistence type="predicted"/>
<dbReference type="PROSITE" id="PS51465">
    <property type="entry name" value="KAZAL_2"/>
    <property type="match status" value="1"/>
</dbReference>
<feature type="compositionally biased region" description="Low complexity" evidence="1">
    <location>
        <begin position="280"/>
        <end position="291"/>
    </location>
</feature>
<dbReference type="AlphaFoldDB" id="A0AAE1GSV4"/>
<name>A0AAE1GSV4_9NEOP</name>
<organism evidence="3 4">
    <name type="scientific">Frankliniella fusca</name>
    <dbReference type="NCBI Taxonomy" id="407009"/>
    <lineage>
        <taxon>Eukaryota</taxon>
        <taxon>Metazoa</taxon>
        <taxon>Ecdysozoa</taxon>
        <taxon>Arthropoda</taxon>
        <taxon>Hexapoda</taxon>
        <taxon>Insecta</taxon>
        <taxon>Pterygota</taxon>
        <taxon>Neoptera</taxon>
        <taxon>Paraneoptera</taxon>
        <taxon>Thysanoptera</taxon>
        <taxon>Terebrantia</taxon>
        <taxon>Thripoidea</taxon>
        <taxon>Thripidae</taxon>
        <taxon>Frankliniella</taxon>
    </lineage>
</organism>
<protein>
    <submittedName>
        <fullName evidence="3">UPF0283 membrane protein PM0909</fullName>
    </submittedName>
</protein>
<keyword evidence="4" id="KW-1185">Reference proteome</keyword>
<reference evidence="3" key="1">
    <citation type="submission" date="2021-07" db="EMBL/GenBank/DDBJ databases">
        <authorList>
            <person name="Catto M.A."/>
            <person name="Jacobson A."/>
            <person name="Kennedy G."/>
            <person name="Labadie P."/>
            <person name="Hunt B.G."/>
            <person name="Srinivasan R."/>
        </authorList>
    </citation>
    <scope>NUCLEOTIDE SEQUENCE</scope>
    <source>
        <strain evidence="3">PL_HMW_Pooled</strain>
        <tissue evidence="3">Head</tissue>
    </source>
</reference>
<comment type="caution">
    <text evidence="3">The sequence shown here is derived from an EMBL/GenBank/DDBJ whole genome shotgun (WGS) entry which is preliminary data.</text>
</comment>
<dbReference type="Pfam" id="PF07648">
    <property type="entry name" value="Kazal_2"/>
    <property type="match status" value="1"/>
</dbReference>
<dbReference type="EMBL" id="JAHWGI010000055">
    <property type="protein sequence ID" value="KAK3908327.1"/>
    <property type="molecule type" value="Genomic_DNA"/>
</dbReference>
<gene>
    <name evidence="3" type="ORF">KUF71_018820</name>
</gene>